<evidence type="ECO:0000313" key="14">
    <source>
        <dbReference type="EMBL" id="CAD6185091.1"/>
    </source>
</evidence>
<keyword evidence="5" id="KW-0256">Endoplasmic reticulum</keyword>
<dbReference type="PROSITE" id="PS00018">
    <property type="entry name" value="EF_HAND_1"/>
    <property type="match status" value="5"/>
</dbReference>
<dbReference type="GO" id="GO:0015031">
    <property type="term" value="P:protein transport"/>
    <property type="evidence" value="ECO:0007669"/>
    <property type="project" value="UniProtKB-ARBA"/>
</dbReference>
<evidence type="ECO:0000256" key="11">
    <source>
        <dbReference type="ARBA" id="ARBA00072696"/>
    </source>
</evidence>
<protein>
    <recommendedName>
        <fullName evidence="11">Reticulocalbin-3</fullName>
    </recommendedName>
</protein>
<dbReference type="PROSITE" id="PS50222">
    <property type="entry name" value="EF_HAND_2"/>
    <property type="match status" value="3"/>
</dbReference>
<dbReference type="SMART" id="SM00054">
    <property type="entry name" value="EFh"/>
    <property type="match status" value="4"/>
</dbReference>
<dbReference type="CDD" id="cd16226">
    <property type="entry name" value="EFh_CREC_Calumenin_like"/>
    <property type="match status" value="1"/>
</dbReference>
<evidence type="ECO:0000256" key="7">
    <source>
        <dbReference type="ARBA" id="ARBA00023180"/>
    </source>
</evidence>
<gene>
    <name evidence="14" type="ORF">CAUJ_LOCUS1010</name>
</gene>
<dbReference type="Proteomes" id="UP000835052">
    <property type="component" value="Unassembled WGS sequence"/>
</dbReference>
<evidence type="ECO:0000256" key="12">
    <source>
        <dbReference type="SAM" id="MobiDB-lite"/>
    </source>
</evidence>
<dbReference type="GO" id="GO:0005788">
    <property type="term" value="C:endoplasmic reticulum lumen"/>
    <property type="evidence" value="ECO:0007669"/>
    <property type="project" value="UniProtKB-SubCell"/>
</dbReference>
<comment type="function">
    <text evidence="9">Probable molecular chaperone assisting protein biosynthesis and transport in the endoplasmic reticulum. Required for the proper biosynthesis and transport of pulmonary surfactant-associated protein A/SP-A, pulmonary surfactant-associated protein D/SP-D and the lipid transporter ABCA3. By regulating both the proper expression and the degradation through the endoplasmic reticulum-associated protein degradation pathway of these proteins plays a crucial role in pulmonary surfactant homeostasis. Has an anti-fibrotic activity by negatively regulating the secretion of type I and type III collagens. This calcium-binding protein also transiently associates with immature PCSK6 and regulates its secretion.</text>
</comment>
<keyword evidence="6" id="KW-0106">Calcium</keyword>
<dbReference type="AlphaFoldDB" id="A0A8S1GQ61"/>
<dbReference type="PANTHER" id="PTHR10827">
    <property type="entry name" value="RETICULOCALBIN"/>
    <property type="match status" value="1"/>
</dbReference>
<evidence type="ECO:0000256" key="10">
    <source>
        <dbReference type="ARBA" id="ARBA00063143"/>
    </source>
</evidence>
<evidence type="ECO:0000259" key="13">
    <source>
        <dbReference type="PROSITE" id="PS50222"/>
    </source>
</evidence>
<evidence type="ECO:0000256" key="3">
    <source>
        <dbReference type="ARBA" id="ARBA00022729"/>
    </source>
</evidence>
<keyword evidence="8" id="KW-0143">Chaperone</keyword>
<dbReference type="FunFam" id="1.10.238.10:FF:000104">
    <property type="entry name" value="calumenin isoform X1"/>
    <property type="match status" value="1"/>
</dbReference>
<dbReference type="EMBL" id="CAJGYM010000002">
    <property type="protein sequence ID" value="CAD6185091.1"/>
    <property type="molecule type" value="Genomic_DNA"/>
</dbReference>
<evidence type="ECO:0000256" key="4">
    <source>
        <dbReference type="ARBA" id="ARBA00022737"/>
    </source>
</evidence>
<feature type="domain" description="EF-hand" evidence="13">
    <location>
        <begin position="157"/>
        <end position="192"/>
    </location>
</feature>
<dbReference type="FunFam" id="1.10.238.10:FF:000090">
    <property type="entry name" value="calumenin isoform X2"/>
    <property type="match status" value="1"/>
</dbReference>
<feature type="region of interest" description="Disordered" evidence="12">
    <location>
        <begin position="117"/>
        <end position="137"/>
    </location>
</feature>
<proteinExistence type="predicted"/>
<accession>A0A8S1GQ61</accession>
<keyword evidence="3" id="KW-0732">Signal</keyword>
<dbReference type="Pfam" id="PF13499">
    <property type="entry name" value="EF-hand_7"/>
    <property type="match status" value="1"/>
</dbReference>
<sequence length="411" mass="47531">MVHVAFGRCSSCDCGRKKVWRTTYVSPSLPRFSTSASVSLNSFRRLTDPYFQMSRRRPPPWRAYSIWRPFAHRSTRIHFFASFFVLRKICLRKPSENMKSLTLFAVLAAVAFASHHSADPSKDSEHVKGGEHDNKYDHEQFLGKDTAAEFDELTPEKSKEKLSKLVPKMDSDSDGFVEEKELKDHINFMQKRYVNNDVERTWKNYKDEKIVDGKIKWADYREMVYGSADGAGQELSPEYAKMIARDEKRWAASDYDSNGALDRTEYGCFMHPEDCDHMRDIVVAETVDDIDKNKDGSVDLEEYIGDMYRPEDYPELNGKEPDWVQSERDMFKEHRDKNADGKLDQEEMRDWIMPVGFDHAEAEARHLVGIADDNKDGKLSLEEIVAHYDTFVGSQATDYGEQLQKHDPAEL</sequence>
<comment type="subcellular location">
    <subcellularLocation>
        <location evidence="1">Endoplasmic reticulum lumen</location>
    </subcellularLocation>
</comment>
<evidence type="ECO:0000256" key="1">
    <source>
        <dbReference type="ARBA" id="ARBA00004319"/>
    </source>
</evidence>
<keyword evidence="4" id="KW-0677">Repeat</keyword>
<evidence type="ECO:0000256" key="5">
    <source>
        <dbReference type="ARBA" id="ARBA00022824"/>
    </source>
</evidence>
<dbReference type="Gene3D" id="1.10.238.10">
    <property type="entry name" value="EF-hand"/>
    <property type="match status" value="2"/>
</dbReference>
<feature type="domain" description="EF-hand" evidence="13">
    <location>
        <begin position="359"/>
        <end position="394"/>
    </location>
</feature>
<comment type="subunit">
    <text evidence="10">Interacts with PCSK6 (immature form including the propeptide); probably involved in the maturation and the secretion of PCSK6.</text>
</comment>
<dbReference type="OrthoDB" id="293868at2759"/>
<evidence type="ECO:0000256" key="9">
    <source>
        <dbReference type="ARBA" id="ARBA00056975"/>
    </source>
</evidence>
<dbReference type="InterPro" id="IPR011992">
    <property type="entry name" value="EF-hand-dom_pair"/>
</dbReference>
<dbReference type="PANTHER" id="PTHR10827:SF100">
    <property type="entry name" value="CALUMENIN-LIKE PROTEIN"/>
    <property type="match status" value="1"/>
</dbReference>
<feature type="domain" description="EF-hand" evidence="13">
    <location>
        <begin position="336"/>
        <end position="358"/>
    </location>
</feature>
<keyword evidence="15" id="KW-1185">Reference proteome</keyword>
<dbReference type="Pfam" id="PF13202">
    <property type="entry name" value="EF-hand_5"/>
    <property type="match status" value="1"/>
</dbReference>
<evidence type="ECO:0000256" key="8">
    <source>
        <dbReference type="ARBA" id="ARBA00023186"/>
    </source>
</evidence>
<dbReference type="InterPro" id="IPR018247">
    <property type="entry name" value="EF_Hand_1_Ca_BS"/>
</dbReference>
<organism evidence="14 15">
    <name type="scientific">Caenorhabditis auriculariae</name>
    <dbReference type="NCBI Taxonomy" id="2777116"/>
    <lineage>
        <taxon>Eukaryota</taxon>
        <taxon>Metazoa</taxon>
        <taxon>Ecdysozoa</taxon>
        <taxon>Nematoda</taxon>
        <taxon>Chromadorea</taxon>
        <taxon>Rhabditida</taxon>
        <taxon>Rhabditina</taxon>
        <taxon>Rhabditomorpha</taxon>
        <taxon>Rhabditoidea</taxon>
        <taxon>Rhabditidae</taxon>
        <taxon>Peloderinae</taxon>
        <taxon>Caenorhabditis</taxon>
    </lineage>
</organism>
<keyword evidence="7" id="KW-0325">Glycoprotein</keyword>
<dbReference type="InterPro" id="IPR002048">
    <property type="entry name" value="EF_hand_dom"/>
</dbReference>
<dbReference type="SUPFAM" id="SSF47473">
    <property type="entry name" value="EF-hand"/>
    <property type="match status" value="2"/>
</dbReference>
<dbReference type="GO" id="GO:0005509">
    <property type="term" value="F:calcium ion binding"/>
    <property type="evidence" value="ECO:0007669"/>
    <property type="project" value="InterPro"/>
</dbReference>
<evidence type="ECO:0000256" key="6">
    <source>
        <dbReference type="ARBA" id="ARBA00022837"/>
    </source>
</evidence>
<evidence type="ECO:0000313" key="15">
    <source>
        <dbReference type="Proteomes" id="UP000835052"/>
    </source>
</evidence>
<reference evidence="14" key="1">
    <citation type="submission" date="2020-10" db="EMBL/GenBank/DDBJ databases">
        <authorList>
            <person name="Kikuchi T."/>
        </authorList>
    </citation>
    <scope>NUCLEOTIDE SEQUENCE</scope>
    <source>
        <strain evidence="14">NKZ352</strain>
    </source>
</reference>
<keyword evidence="2" id="KW-0479">Metal-binding</keyword>
<evidence type="ECO:0000256" key="2">
    <source>
        <dbReference type="ARBA" id="ARBA00022723"/>
    </source>
</evidence>
<comment type="caution">
    <text evidence="14">The sequence shown here is derived from an EMBL/GenBank/DDBJ whole genome shotgun (WGS) entry which is preliminary data.</text>
</comment>
<name>A0A8S1GQ61_9PELO</name>